<sequence length="159" mass="18444">MNTLLQEVSIERYDAPPEEPVPEEGEIYTDFLDREGAAIGSFRQLASKHYNKLSQYIFELEHLAAYGELQLSRGFLIDGVHLSQILCHARNESLTHFSGLMTNYFKMIKVKEIFQGNEPREAQEISAALRHRKFSWHSFIYHPIDCSPTLVELNKEQEE</sequence>
<comment type="caution">
    <text evidence="1">The sequence shown here is derived from an EMBL/GenBank/DDBJ whole genome shotgun (WGS) entry which is preliminary data.</text>
</comment>
<dbReference type="RefSeq" id="XP_001709056.1">
    <property type="nucleotide sequence ID" value="XM_001709004.1"/>
</dbReference>
<proteinExistence type="predicted"/>
<evidence type="ECO:0000313" key="2">
    <source>
        <dbReference type="Proteomes" id="UP000001548"/>
    </source>
</evidence>
<reference evidence="1 2" key="1">
    <citation type="journal article" date="2007" name="Science">
        <title>Genomic minimalism in the early diverging intestinal parasite Giardia lamblia.</title>
        <authorList>
            <person name="Morrison H.G."/>
            <person name="McArthur A.G."/>
            <person name="Gillin F.D."/>
            <person name="Aley S.B."/>
            <person name="Adam R.D."/>
            <person name="Olsen G.J."/>
            <person name="Best A.A."/>
            <person name="Cande W.Z."/>
            <person name="Chen F."/>
            <person name="Cipriano M.J."/>
            <person name="Davids B.J."/>
            <person name="Dawson S.C."/>
            <person name="Elmendorf H.G."/>
            <person name="Hehl A.B."/>
            <person name="Holder M.E."/>
            <person name="Huse S.M."/>
            <person name="Kim U.U."/>
            <person name="Lasek-Nesselquist E."/>
            <person name="Manning G."/>
            <person name="Nigam A."/>
            <person name="Nixon J.E."/>
            <person name="Palm D."/>
            <person name="Passamaneck N.E."/>
            <person name="Prabhu A."/>
            <person name="Reich C.I."/>
            <person name="Reiner D.S."/>
            <person name="Samuelson J."/>
            <person name="Svard S.G."/>
            <person name="Sogin M.L."/>
        </authorList>
    </citation>
    <scope>NUCLEOTIDE SEQUENCE [LARGE SCALE GENOMIC DNA]</scope>
    <source>
        <strain evidence="1 2">WB C6</strain>
    </source>
</reference>
<keyword evidence="2" id="KW-1185">Reference proteome</keyword>
<dbReference type="GeneID" id="5701974"/>
<dbReference type="VEuPathDB" id="GiardiaDB:GL50803_3114"/>
<dbReference type="HOGENOM" id="CLU_1664024_0_0_1"/>
<accession>A8B6U4</accession>
<organism evidence="1 2">
    <name type="scientific">Giardia intestinalis (strain ATCC 50803 / WB clone C6)</name>
    <name type="common">Giardia lamblia</name>
    <dbReference type="NCBI Taxonomy" id="184922"/>
    <lineage>
        <taxon>Eukaryota</taxon>
        <taxon>Metamonada</taxon>
        <taxon>Diplomonadida</taxon>
        <taxon>Hexamitidae</taxon>
        <taxon>Giardiinae</taxon>
        <taxon>Giardia</taxon>
    </lineage>
</organism>
<dbReference type="AlphaFoldDB" id="A8B6U4"/>
<evidence type="ECO:0000313" key="1">
    <source>
        <dbReference type="EMBL" id="KAE8301859.1"/>
    </source>
</evidence>
<gene>
    <name evidence="1" type="ORF">GL50803_003114</name>
</gene>
<dbReference type="Proteomes" id="UP000001548">
    <property type="component" value="Unassembled WGS sequence"/>
</dbReference>
<name>A8B6U4_GIAIC</name>
<dbReference type="KEGG" id="gla:GL50803_003114"/>
<dbReference type="EMBL" id="AACB03000005">
    <property type="protein sequence ID" value="KAE8301859.1"/>
    <property type="molecule type" value="Genomic_DNA"/>
</dbReference>
<protein>
    <submittedName>
        <fullName evidence="1">Uncharacterized protein</fullName>
    </submittedName>
</protein>